<dbReference type="Pfam" id="PF00126">
    <property type="entry name" value="HTH_1"/>
    <property type="match status" value="1"/>
</dbReference>
<dbReference type="PANTHER" id="PTHR30346">
    <property type="entry name" value="TRANSCRIPTIONAL DUAL REGULATOR HCAR-RELATED"/>
    <property type="match status" value="1"/>
</dbReference>
<dbReference type="Pfam" id="PF03466">
    <property type="entry name" value="LysR_substrate"/>
    <property type="match status" value="1"/>
</dbReference>
<evidence type="ECO:0000313" key="7">
    <source>
        <dbReference type="Proteomes" id="UP000472580"/>
    </source>
</evidence>
<reference evidence="6 7" key="1">
    <citation type="submission" date="2019-12" db="EMBL/GenBank/DDBJ databases">
        <title>Microbes associate with the intestines of laboratory mice.</title>
        <authorList>
            <person name="Navarre W."/>
            <person name="Wong E."/>
        </authorList>
    </citation>
    <scope>NUCLEOTIDE SEQUENCE [LARGE SCALE GENOMIC DNA]</scope>
    <source>
        <strain evidence="6 7">NM82_D38</strain>
    </source>
</reference>
<dbReference type="GO" id="GO:0003677">
    <property type="term" value="F:DNA binding"/>
    <property type="evidence" value="ECO:0007669"/>
    <property type="project" value="UniProtKB-KW"/>
</dbReference>
<dbReference type="PROSITE" id="PS50931">
    <property type="entry name" value="HTH_LYSR"/>
    <property type="match status" value="1"/>
</dbReference>
<evidence type="ECO:0000256" key="4">
    <source>
        <dbReference type="ARBA" id="ARBA00023163"/>
    </source>
</evidence>
<keyword evidence="4" id="KW-0804">Transcription</keyword>
<accession>A0A6L6YFQ5</accession>
<dbReference type="InterPro" id="IPR036388">
    <property type="entry name" value="WH-like_DNA-bd_sf"/>
</dbReference>
<evidence type="ECO:0000256" key="3">
    <source>
        <dbReference type="ARBA" id="ARBA00023125"/>
    </source>
</evidence>
<comment type="similarity">
    <text evidence="1">Belongs to the LysR transcriptional regulatory family.</text>
</comment>
<evidence type="ECO:0000256" key="1">
    <source>
        <dbReference type="ARBA" id="ARBA00009437"/>
    </source>
</evidence>
<dbReference type="PANTHER" id="PTHR30346:SF28">
    <property type="entry name" value="HTH-TYPE TRANSCRIPTIONAL REGULATOR CYNR"/>
    <property type="match status" value="1"/>
</dbReference>
<dbReference type="Proteomes" id="UP000472580">
    <property type="component" value="Unassembled WGS sequence"/>
</dbReference>
<dbReference type="GO" id="GO:0032993">
    <property type="term" value="C:protein-DNA complex"/>
    <property type="evidence" value="ECO:0007669"/>
    <property type="project" value="TreeGrafter"/>
</dbReference>
<dbReference type="Gene3D" id="1.10.10.10">
    <property type="entry name" value="Winged helix-like DNA-binding domain superfamily/Winged helix DNA-binding domain"/>
    <property type="match status" value="1"/>
</dbReference>
<dbReference type="Gene3D" id="3.40.190.10">
    <property type="entry name" value="Periplasmic binding protein-like II"/>
    <property type="match status" value="2"/>
</dbReference>
<protein>
    <submittedName>
        <fullName evidence="6">LysR family transcriptional regulator</fullName>
    </submittedName>
</protein>
<name>A0A6L6YFQ5_9BURK</name>
<proteinExistence type="inferred from homology"/>
<dbReference type="EMBL" id="WSRP01000012">
    <property type="protein sequence ID" value="MVX56545.1"/>
    <property type="molecule type" value="Genomic_DNA"/>
</dbReference>
<sequence length="298" mass="33333">MLFAVVTQEKSIRKAAKRSNMSVPPLLAQLDELEDRLQVQLLERTPRGVRVTPEGAVLVPLVEQFLRQAEALSYSVNQMTKAASGVLTIGANAEAMIFFIPKLKRQLAANYPKISLFVKEIDSFQTETELTEGSISIGISFFDSLSDRRLKMRVLRMEKPIVVLGKEHRLARHREIEAKDLSGESFVFSRRSIAPRLFDGLVHFCESQGGFTPRIVHEVDSSPRQMAFVSCGQGIAFLPESFYPWMPPNVSAHTLKNAPATLPLSMAWNPLVLSPIRDVVLNEISQFFALHSAATELR</sequence>
<keyword evidence="7" id="KW-1185">Reference proteome</keyword>
<dbReference type="SUPFAM" id="SSF53850">
    <property type="entry name" value="Periplasmic binding protein-like II"/>
    <property type="match status" value="1"/>
</dbReference>
<evidence type="ECO:0000256" key="2">
    <source>
        <dbReference type="ARBA" id="ARBA00023015"/>
    </source>
</evidence>
<dbReference type="SUPFAM" id="SSF46785">
    <property type="entry name" value="Winged helix' DNA-binding domain"/>
    <property type="match status" value="1"/>
</dbReference>
<dbReference type="GO" id="GO:0003700">
    <property type="term" value="F:DNA-binding transcription factor activity"/>
    <property type="evidence" value="ECO:0007669"/>
    <property type="project" value="InterPro"/>
</dbReference>
<keyword evidence="3" id="KW-0238">DNA-binding</keyword>
<feature type="domain" description="HTH lysR-type" evidence="5">
    <location>
        <begin position="1"/>
        <end position="52"/>
    </location>
</feature>
<evidence type="ECO:0000313" key="6">
    <source>
        <dbReference type="EMBL" id="MVX56545.1"/>
    </source>
</evidence>
<evidence type="ECO:0000259" key="5">
    <source>
        <dbReference type="PROSITE" id="PS50931"/>
    </source>
</evidence>
<dbReference type="InterPro" id="IPR036390">
    <property type="entry name" value="WH_DNA-bd_sf"/>
</dbReference>
<dbReference type="CDD" id="cd08414">
    <property type="entry name" value="PBP2_LTTR_aromatics_like"/>
    <property type="match status" value="1"/>
</dbReference>
<comment type="caution">
    <text evidence="6">The sequence shown here is derived from an EMBL/GenBank/DDBJ whole genome shotgun (WGS) entry which is preliminary data.</text>
</comment>
<organism evidence="6 7">
    <name type="scientific">Parasutterella muris</name>
    <dbReference type="NCBI Taxonomy" id="2565572"/>
    <lineage>
        <taxon>Bacteria</taxon>
        <taxon>Pseudomonadati</taxon>
        <taxon>Pseudomonadota</taxon>
        <taxon>Betaproteobacteria</taxon>
        <taxon>Burkholderiales</taxon>
        <taxon>Sutterellaceae</taxon>
        <taxon>Parasutterella</taxon>
    </lineage>
</organism>
<dbReference type="AlphaFoldDB" id="A0A6L6YFQ5"/>
<dbReference type="InterPro" id="IPR005119">
    <property type="entry name" value="LysR_subst-bd"/>
</dbReference>
<keyword evidence="2" id="KW-0805">Transcription regulation</keyword>
<dbReference type="OrthoDB" id="5292387at2"/>
<dbReference type="InterPro" id="IPR000847">
    <property type="entry name" value="LysR_HTH_N"/>
</dbReference>
<gene>
    <name evidence="6" type="ORF">E5987_04890</name>
</gene>